<evidence type="ECO:0000256" key="1">
    <source>
        <dbReference type="SAM" id="Coils"/>
    </source>
</evidence>
<sequence length="567" mass="64510">MFEFGDGEEYDFAPTEASKLASLFGASILQIPNETDLTYTAPKQPTLDHKDGQNDSKILKQPNTKVLLVKVINLWKLEDKTYKSLGKHGLGLIGSADLKTQELIAYKSKDSVILRAKVSEKFLFFIQKDNFSSFHDNDLQNWLVKFENNDQIEFSNVIKSYGGRVIDSTKESAAIIPKNAETDKPKPDLLPKPQNLGTGDQESDSSEKRTNILNRISKLGQQTVLRPISTASDASDHEEITKSRKHRKAKKGTSEKAKIKEENRQLEQLPIEGHQQLVRNELALNNLVGVPSTSYPMWVTHQPDISNYLLTQNLDLKQTLATISSKLDSINNPKPSNDNSTLVSKLKALEVKAENLEATAECYKQKYEELEVKYLDLLNKDNNRLLESSLLITNLEGQISTLKLQLEVANEGVTELKKQSDVYENAQIMLKEYEETIEDQKVRLTELEQFYEQNKDFTEKKEAINSLGNVVNDLNQRLKAYEDKLTASELEREHLRQQQDLTIRSIGNLIKISMNEMYQNILSNFNEDYSYTYSELKSPIAENMKGATLNLIENITERLIVDQKPSE</sequence>
<feature type="region of interest" description="Disordered" evidence="2">
    <location>
        <begin position="177"/>
        <end position="208"/>
    </location>
</feature>
<gene>
    <name evidence="3" type="ORF">PSYICH_LOCUS12847</name>
</gene>
<dbReference type="EMBL" id="OV651818">
    <property type="protein sequence ID" value="CAH1112116.1"/>
    <property type="molecule type" value="Genomic_DNA"/>
</dbReference>
<protein>
    <submittedName>
        <fullName evidence="3">Uncharacterized protein</fullName>
    </submittedName>
</protein>
<feature type="coiled-coil region" evidence="1">
    <location>
        <begin position="339"/>
        <end position="498"/>
    </location>
</feature>
<dbReference type="AlphaFoldDB" id="A0A9P0GJL3"/>
<dbReference type="PANTHER" id="PTHR44927:SF1">
    <property type="entry name" value="FK506-BINDING PROTEIN 15"/>
    <property type="match status" value="1"/>
</dbReference>
<name>A0A9P0GJL3_9CUCU</name>
<evidence type="ECO:0000256" key="2">
    <source>
        <dbReference type="SAM" id="MobiDB-lite"/>
    </source>
</evidence>
<keyword evidence="4" id="KW-1185">Reference proteome</keyword>
<feature type="compositionally biased region" description="Basic and acidic residues" evidence="2">
    <location>
        <begin position="180"/>
        <end position="189"/>
    </location>
</feature>
<dbReference type="OrthoDB" id="5842926at2759"/>
<accession>A0A9P0GJL3</accession>
<evidence type="ECO:0000313" key="4">
    <source>
        <dbReference type="Proteomes" id="UP001153636"/>
    </source>
</evidence>
<keyword evidence="1" id="KW-0175">Coiled coil</keyword>
<evidence type="ECO:0000313" key="3">
    <source>
        <dbReference type="EMBL" id="CAH1112116.1"/>
    </source>
</evidence>
<feature type="region of interest" description="Disordered" evidence="2">
    <location>
        <begin position="227"/>
        <end position="258"/>
    </location>
</feature>
<organism evidence="3 4">
    <name type="scientific">Psylliodes chrysocephalus</name>
    <dbReference type="NCBI Taxonomy" id="3402493"/>
    <lineage>
        <taxon>Eukaryota</taxon>
        <taxon>Metazoa</taxon>
        <taxon>Ecdysozoa</taxon>
        <taxon>Arthropoda</taxon>
        <taxon>Hexapoda</taxon>
        <taxon>Insecta</taxon>
        <taxon>Pterygota</taxon>
        <taxon>Neoptera</taxon>
        <taxon>Endopterygota</taxon>
        <taxon>Coleoptera</taxon>
        <taxon>Polyphaga</taxon>
        <taxon>Cucujiformia</taxon>
        <taxon>Chrysomeloidea</taxon>
        <taxon>Chrysomelidae</taxon>
        <taxon>Galerucinae</taxon>
        <taxon>Alticini</taxon>
        <taxon>Psylliodes</taxon>
    </lineage>
</organism>
<reference evidence="3" key="1">
    <citation type="submission" date="2022-01" db="EMBL/GenBank/DDBJ databases">
        <authorList>
            <person name="King R."/>
        </authorList>
    </citation>
    <scope>NUCLEOTIDE SEQUENCE</scope>
</reference>
<dbReference type="PANTHER" id="PTHR44927">
    <property type="entry name" value="FK506-BINDING PROTEIN 15"/>
    <property type="match status" value="1"/>
</dbReference>
<dbReference type="Proteomes" id="UP001153636">
    <property type="component" value="Chromosome 6"/>
</dbReference>
<proteinExistence type="predicted"/>